<reference evidence="2" key="1">
    <citation type="journal article" date="2019" name="bioRxiv">
        <title>The Genome of the Zebra Mussel, Dreissena polymorpha: A Resource for Invasive Species Research.</title>
        <authorList>
            <person name="McCartney M.A."/>
            <person name="Auch B."/>
            <person name="Kono T."/>
            <person name="Mallez S."/>
            <person name="Zhang Y."/>
            <person name="Obille A."/>
            <person name="Becker A."/>
            <person name="Abrahante J.E."/>
            <person name="Garbe J."/>
            <person name="Badalamenti J.P."/>
            <person name="Herman A."/>
            <person name="Mangelson H."/>
            <person name="Liachko I."/>
            <person name="Sullivan S."/>
            <person name="Sone E.D."/>
            <person name="Koren S."/>
            <person name="Silverstein K.A.T."/>
            <person name="Beckman K.B."/>
            <person name="Gohl D.M."/>
        </authorList>
    </citation>
    <scope>NUCLEOTIDE SEQUENCE</scope>
    <source>
        <strain evidence="2">Duluth1</strain>
        <tissue evidence="2">Whole animal</tissue>
    </source>
</reference>
<organism evidence="2 3">
    <name type="scientific">Dreissena polymorpha</name>
    <name type="common">Zebra mussel</name>
    <name type="synonym">Mytilus polymorpha</name>
    <dbReference type="NCBI Taxonomy" id="45954"/>
    <lineage>
        <taxon>Eukaryota</taxon>
        <taxon>Metazoa</taxon>
        <taxon>Spiralia</taxon>
        <taxon>Lophotrochozoa</taxon>
        <taxon>Mollusca</taxon>
        <taxon>Bivalvia</taxon>
        <taxon>Autobranchia</taxon>
        <taxon>Heteroconchia</taxon>
        <taxon>Euheterodonta</taxon>
        <taxon>Imparidentia</taxon>
        <taxon>Neoheterodontei</taxon>
        <taxon>Myida</taxon>
        <taxon>Dreissenoidea</taxon>
        <taxon>Dreissenidae</taxon>
        <taxon>Dreissena</taxon>
    </lineage>
</organism>
<proteinExistence type="predicted"/>
<dbReference type="Proteomes" id="UP000828390">
    <property type="component" value="Unassembled WGS sequence"/>
</dbReference>
<dbReference type="EMBL" id="JAIWYP010000005">
    <property type="protein sequence ID" value="KAH3827480.1"/>
    <property type="molecule type" value="Genomic_DNA"/>
</dbReference>
<reference evidence="2" key="2">
    <citation type="submission" date="2020-11" db="EMBL/GenBank/DDBJ databases">
        <authorList>
            <person name="McCartney M.A."/>
            <person name="Auch B."/>
            <person name="Kono T."/>
            <person name="Mallez S."/>
            <person name="Becker A."/>
            <person name="Gohl D.M."/>
            <person name="Silverstein K.A.T."/>
            <person name="Koren S."/>
            <person name="Bechman K.B."/>
            <person name="Herman A."/>
            <person name="Abrahante J.E."/>
            <person name="Garbe J."/>
        </authorList>
    </citation>
    <scope>NUCLEOTIDE SEQUENCE</scope>
    <source>
        <strain evidence="2">Duluth1</strain>
        <tissue evidence="2">Whole animal</tissue>
    </source>
</reference>
<feature type="region of interest" description="Disordered" evidence="1">
    <location>
        <begin position="66"/>
        <end position="104"/>
    </location>
</feature>
<evidence type="ECO:0000256" key="1">
    <source>
        <dbReference type="SAM" id="MobiDB-lite"/>
    </source>
</evidence>
<evidence type="ECO:0000313" key="2">
    <source>
        <dbReference type="EMBL" id="KAH3827480.1"/>
    </source>
</evidence>
<protein>
    <submittedName>
        <fullName evidence="2">Uncharacterized protein</fullName>
    </submittedName>
</protein>
<gene>
    <name evidence="2" type="ORF">DPMN_129414</name>
</gene>
<dbReference type="AlphaFoldDB" id="A0A9D4JWM1"/>
<evidence type="ECO:0000313" key="3">
    <source>
        <dbReference type="Proteomes" id="UP000828390"/>
    </source>
</evidence>
<accession>A0A9D4JWM1</accession>
<sequence length="104" mass="10919">MAPLAVTGCRLHPRDGFPSALSALGTAAPGSLFKATPSMFMGSLPQRRNPESVPYVLPLVVLLSRRTRPSTDGTSGPVRAGELSTTNSGLVRSAASWRGQQSQQ</sequence>
<keyword evidence="3" id="KW-1185">Reference proteome</keyword>
<comment type="caution">
    <text evidence="2">The sequence shown here is derived from an EMBL/GenBank/DDBJ whole genome shotgun (WGS) entry which is preliminary data.</text>
</comment>
<name>A0A9D4JWM1_DREPO</name>